<evidence type="ECO:0000313" key="3">
    <source>
        <dbReference type="Proteomes" id="UP000233837"/>
    </source>
</evidence>
<reference evidence="2 3" key="1">
    <citation type="journal article" date="2016" name="Sci. Rep.">
        <title>The Dendrobium catenatum Lindl. genome sequence provides insights into polysaccharide synthase, floral development and adaptive evolution.</title>
        <authorList>
            <person name="Zhang G.Q."/>
            <person name="Xu Q."/>
            <person name="Bian C."/>
            <person name="Tsai W.C."/>
            <person name="Yeh C.M."/>
            <person name="Liu K.W."/>
            <person name="Yoshida K."/>
            <person name="Zhang L.S."/>
            <person name="Chang S.B."/>
            <person name="Chen F."/>
            <person name="Shi Y."/>
            <person name="Su Y.Y."/>
            <person name="Zhang Y.Q."/>
            <person name="Chen L.J."/>
            <person name="Yin Y."/>
            <person name="Lin M."/>
            <person name="Huang H."/>
            <person name="Deng H."/>
            <person name="Wang Z.W."/>
            <person name="Zhu S.L."/>
            <person name="Zhao X."/>
            <person name="Deng C."/>
            <person name="Niu S.C."/>
            <person name="Huang J."/>
            <person name="Wang M."/>
            <person name="Liu G.H."/>
            <person name="Yang H.J."/>
            <person name="Xiao X.J."/>
            <person name="Hsiao Y.Y."/>
            <person name="Wu W.L."/>
            <person name="Chen Y.Y."/>
            <person name="Mitsuda N."/>
            <person name="Ohme-Takagi M."/>
            <person name="Luo Y.B."/>
            <person name="Van de Peer Y."/>
            <person name="Liu Z.J."/>
        </authorList>
    </citation>
    <scope>NUCLEOTIDE SEQUENCE [LARGE SCALE GENOMIC DNA]</scope>
    <source>
        <tissue evidence="2">The whole plant</tissue>
    </source>
</reference>
<dbReference type="PANTHER" id="PTHR35122">
    <property type="entry name" value="OSJNBA0093F12.14 PROTEIN"/>
    <property type="match status" value="1"/>
</dbReference>
<evidence type="ECO:0000313" key="2">
    <source>
        <dbReference type="EMBL" id="PKU69288.1"/>
    </source>
</evidence>
<gene>
    <name evidence="2" type="ORF">MA16_Dca002558</name>
</gene>
<protein>
    <submittedName>
        <fullName evidence="2">Uncharacterized protein</fullName>
    </submittedName>
</protein>
<dbReference type="AlphaFoldDB" id="A0A2I0W0Y1"/>
<proteinExistence type="predicted"/>
<dbReference type="EMBL" id="KZ503041">
    <property type="protein sequence ID" value="PKU69288.1"/>
    <property type="molecule type" value="Genomic_DNA"/>
</dbReference>
<dbReference type="Pfam" id="PF22272">
    <property type="entry name" value="LEA_3b"/>
    <property type="match status" value="1"/>
</dbReference>
<reference evidence="2 3" key="2">
    <citation type="journal article" date="2017" name="Nature">
        <title>The Apostasia genome and the evolution of orchids.</title>
        <authorList>
            <person name="Zhang G.Q."/>
            <person name="Liu K.W."/>
            <person name="Li Z."/>
            <person name="Lohaus R."/>
            <person name="Hsiao Y.Y."/>
            <person name="Niu S.C."/>
            <person name="Wang J.Y."/>
            <person name="Lin Y.C."/>
            <person name="Xu Q."/>
            <person name="Chen L.J."/>
            <person name="Yoshida K."/>
            <person name="Fujiwara S."/>
            <person name="Wang Z.W."/>
            <person name="Zhang Y.Q."/>
            <person name="Mitsuda N."/>
            <person name="Wang M."/>
            <person name="Liu G.H."/>
            <person name="Pecoraro L."/>
            <person name="Huang H.X."/>
            <person name="Xiao X.J."/>
            <person name="Lin M."/>
            <person name="Wu X.Y."/>
            <person name="Wu W.L."/>
            <person name="Chen Y.Y."/>
            <person name="Chang S.B."/>
            <person name="Sakamoto S."/>
            <person name="Ohme-Takagi M."/>
            <person name="Yagi M."/>
            <person name="Zeng S.J."/>
            <person name="Shen C.Y."/>
            <person name="Yeh C.M."/>
            <person name="Luo Y.B."/>
            <person name="Tsai W.C."/>
            <person name="Van de Peer Y."/>
            <person name="Liu Z.J."/>
        </authorList>
    </citation>
    <scope>NUCLEOTIDE SEQUENCE [LARGE SCALE GENOMIC DNA]</scope>
    <source>
        <tissue evidence="2">The whole plant</tissue>
    </source>
</reference>
<name>A0A2I0W0Y1_9ASPA</name>
<sequence length="132" mass="14319">MAAVSSKGRAISGSFGKRLINQISTTKHCDTGLLLISRRASHSSSDYDKDVEENASPVIVPDHVIGTRPEKYWGPDPTTGVFGPDDPKDGEVASVSGRPKPPESGNRGSSALDETVRFRQLELEDREPEDQK</sequence>
<dbReference type="Proteomes" id="UP000233837">
    <property type="component" value="Unassembled WGS sequence"/>
</dbReference>
<dbReference type="PANTHER" id="PTHR35122:SF2">
    <property type="entry name" value="OS04G0598000 PROTEIN"/>
    <property type="match status" value="1"/>
</dbReference>
<accession>A0A2I0W0Y1</accession>
<feature type="region of interest" description="Disordered" evidence="1">
    <location>
        <begin position="40"/>
        <end position="115"/>
    </location>
</feature>
<organism evidence="2 3">
    <name type="scientific">Dendrobium catenatum</name>
    <dbReference type="NCBI Taxonomy" id="906689"/>
    <lineage>
        <taxon>Eukaryota</taxon>
        <taxon>Viridiplantae</taxon>
        <taxon>Streptophyta</taxon>
        <taxon>Embryophyta</taxon>
        <taxon>Tracheophyta</taxon>
        <taxon>Spermatophyta</taxon>
        <taxon>Magnoliopsida</taxon>
        <taxon>Liliopsida</taxon>
        <taxon>Asparagales</taxon>
        <taxon>Orchidaceae</taxon>
        <taxon>Epidendroideae</taxon>
        <taxon>Malaxideae</taxon>
        <taxon>Dendrobiinae</taxon>
        <taxon>Dendrobium</taxon>
    </lineage>
</organism>
<evidence type="ECO:0000256" key="1">
    <source>
        <dbReference type="SAM" id="MobiDB-lite"/>
    </source>
</evidence>
<dbReference type="OrthoDB" id="606645at2759"/>
<dbReference type="InterPro" id="IPR039291">
    <property type="entry name" value="At5g17165-like"/>
</dbReference>
<keyword evidence="3" id="KW-1185">Reference proteome</keyword>